<accession>A0A5Q6S3J4</accession>
<dbReference type="SUPFAM" id="SSF54427">
    <property type="entry name" value="NTF2-like"/>
    <property type="match status" value="1"/>
</dbReference>
<comment type="caution">
    <text evidence="2">The sequence shown here is derived from an EMBL/GenBank/DDBJ whole genome shotgun (WGS) entry which is preliminary data.</text>
</comment>
<evidence type="ECO:0000313" key="2">
    <source>
        <dbReference type="EMBL" id="KAA1424938.1"/>
    </source>
</evidence>
<dbReference type="Gene3D" id="3.10.450.50">
    <property type="match status" value="1"/>
</dbReference>
<dbReference type="AlphaFoldDB" id="A0A5Q6S3J4"/>
<dbReference type="InterPro" id="IPR032710">
    <property type="entry name" value="NTF2-like_dom_sf"/>
</dbReference>
<proteinExistence type="predicted"/>
<name>A0A5Q6S3J4_9ACTN</name>
<sequence length="145" mass="15479">MSITADRFRAAVESGDIAAAESLLADDVTFHSPVKFTPFEGKAIVMAVLGFVTQVFEDFRYVGELEGTGSRADEGEPVPSEILVFRAAVEGKAIHGLDLLQLDEDGLISEFTVMVRPMSAVVALKDAMNKKMVEAGFAPASVLQG</sequence>
<protein>
    <submittedName>
        <fullName evidence="2">Nuclear transport factor 2 family protein</fullName>
    </submittedName>
</protein>
<dbReference type="EMBL" id="VDFQ02000001">
    <property type="protein sequence ID" value="KAA1424938.1"/>
    <property type="molecule type" value="Genomic_DNA"/>
</dbReference>
<evidence type="ECO:0000313" key="3">
    <source>
        <dbReference type="Proteomes" id="UP000307768"/>
    </source>
</evidence>
<dbReference type="RefSeq" id="WP_149768110.1">
    <property type="nucleotide sequence ID" value="NZ_VDFQ02000001.1"/>
</dbReference>
<organism evidence="2 3">
    <name type="scientific">Mumia zhuanghuii</name>
    <dbReference type="NCBI Taxonomy" id="2585211"/>
    <lineage>
        <taxon>Bacteria</taxon>
        <taxon>Bacillati</taxon>
        <taxon>Actinomycetota</taxon>
        <taxon>Actinomycetes</taxon>
        <taxon>Propionibacteriales</taxon>
        <taxon>Nocardioidaceae</taxon>
        <taxon>Mumia</taxon>
    </lineage>
</organism>
<dbReference type="Proteomes" id="UP000307768">
    <property type="component" value="Unassembled WGS sequence"/>
</dbReference>
<reference evidence="2 3" key="1">
    <citation type="submission" date="2019-09" db="EMBL/GenBank/DDBJ databases">
        <title>Mumia zhuanghuii sp. nov. isolated from the intestinal contents of plateau pika (Ochotona curzoniae) in the Qinghai-Tibet plateau of China.</title>
        <authorList>
            <person name="Tian Z."/>
        </authorList>
    </citation>
    <scope>NUCLEOTIDE SEQUENCE [LARGE SCALE GENOMIC DNA]</scope>
    <source>
        <strain evidence="3">350</strain>
    </source>
</reference>
<dbReference type="Pfam" id="PF12680">
    <property type="entry name" value="SnoaL_2"/>
    <property type="match status" value="1"/>
</dbReference>
<evidence type="ECO:0000259" key="1">
    <source>
        <dbReference type="Pfam" id="PF12680"/>
    </source>
</evidence>
<dbReference type="OrthoDB" id="1163083at2"/>
<gene>
    <name evidence="2" type="ORF">FE697_003285</name>
</gene>
<feature type="domain" description="SnoaL-like" evidence="1">
    <location>
        <begin position="6"/>
        <end position="110"/>
    </location>
</feature>
<dbReference type="InterPro" id="IPR037401">
    <property type="entry name" value="SnoaL-like"/>
</dbReference>